<dbReference type="PANTHER" id="PTHR23272">
    <property type="entry name" value="BED FINGER-RELATED"/>
    <property type="match status" value="1"/>
</dbReference>
<gene>
    <name evidence="2" type="ORF">V6N11_037945</name>
</gene>
<evidence type="ECO:0000313" key="3">
    <source>
        <dbReference type="Proteomes" id="UP001396334"/>
    </source>
</evidence>
<organism evidence="2 3">
    <name type="scientific">Hibiscus sabdariffa</name>
    <name type="common">roselle</name>
    <dbReference type="NCBI Taxonomy" id="183260"/>
    <lineage>
        <taxon>Eukaryota</taxon>
        <taxon>Viridiplantae</taxon>
        <taxon>Streptophyta</taxon>
        <taxon>Embryophyta</taxon>
        <taxon>Tracheophyta</taxon>
        <taxon>Spermatophyta</taxon>
        <taxon>Magnoliopsida</taxon>
        <taxon>eudicotyledons</taxon>
        <taxon>Gunneridae</taxon>
        <taxon>Pentapetalae</taxon>
        <taxon>rosids</taxon>
        <taxon>malvids</taxon>
        <taxon>Malvales</taxon>
        <taxon>Malvaceae</taxon>
        <taxon>Malvoideae</taxon>
        <taxon>Hibiscus</taxon>
    </lineage>
</organism>
<evidence type="ECO:0000259" key="1">
    <source>
        <dbReference type="Pfam" id="PF14372"/>
    </source>
</evidence>
<dbReference type="EMBL" id="JBBPBN010000263">
    <property type="protein sequence ID" value="KAK8491182.1"/>
    <property type="molecule type" value="Genomic_DNA"/>
</dbReference>
<dbReference type="SUPFAM" id="SSF53098">
    <property type="entry name" value="Ribonuclease H-like"/>
    <property type="match status" value="1"/>
</dbReference>
<dbReference type="InterPro" id="IPR012337">
    <property type="entry name" value="RNaseH-like_sf"/>
</dbReference>
<evidence type="ECO:0000313" key="2">
    <source>
        <dbReference type="EMBL" id="KAK8491182.1"/>
    </source>
</evidence>
<protein>
    <recommendedName>
        <fullName evidence="1">hAT-like transposase RNase-H fold domain-containing protein</fullName>
    </recommendedName>
</protein>
<keyword evidence="3" id="KW-1185">Reference proteome</keyword>
<reference evidence="2 3" key="1">
    <citation type="journal article" date="2024" name="G3 (Bethesda)">
        <title>Genome assembly of Hibiscus sabdariffa L. provides insights into metabolisms of medicinal natural products.</title>
        <authorList>
            <person name="Kim T."/>
        </authorList>
    </citation>
    <scope>NUCLEOTIDE SEQUENCE [LARGE SCALE GENOMIC DNA]</scope>
    <source>
        <strain evidence="2">TK-2024</strain>
        <tissue evidence="2">Old leaves</tissue>
    </source>
</reference>
<dbReference type="InterPro" id="IPR025525">
    <property type="entry name" value="hAT-like_transposase_RNase-H"/>
</dbReference>
<dbReference type="PANTHER" id="PTHR23272:SF15">
    <property type="entry name" value="ZINC FINGER BED DOMAIN-CONTAINING PROTEIN DAYSLEEPER-LIKE"/>
    <property type="match status" value="1"/>
</dbReference>
<proteinExistence type="predicted"/>
<accession>A0ABR2ADI5</accession>
<dbReference type="Proteomes" id="UP001396334">
    <property type="component" value="Unassembled WGS sequence"/>
</dbReference>
<dbReference type="Pfam" id="PF14372">
    <property type="entry name" value="hAT-like_RNase-H"/>
    <property type="match status" value="1"/>
</dbReference>
<name>A0ABR2ADI5_9ROSI</name>
<sequence>MTKQNGTQTYDMLVAACELKQVFLCLETSFPDYNIALSMDDWKQIEILCTYLKLFLDAVSILTAQTYLTACAFYHEVSKVQLELTHGSKCNDPFISNLTKPLKEKFDRYWGDCCLVLGIAVVMDPMFKMKLVEFSFSNSTFAAHMQSYITSTRKDASSLTKVTTTYFAPLLSFYKTIKRSANSQEKKRGKEYFAFLLKDNKHLDQELRAEKR</sequence>
<comment type="caution">
    <text evidence="2">The sequence shown here is derived from an EMBL/GenBank/DDBJ whole genome shotgun (WGS) entry which is preliminary data.</text>
</comment>
<feature type="domain" description="hAT-like transposase RNase-H fold" evidence="1">
    <location>
        <begin position="64"/>
        <end position="158"/>
    </location>
</feature>